<accession>A0A4Y2JD27</accession>
<sequence>MKDFQLLNVAVKKPFDKNGHTKIFMADDSDAEINALRNVCLAFRNLLCTFHVAQVVWSWLWDSNHQIPKEHISQLMLIFQHILYAQTVQEVEESYKDAYSYVGVHLPTCENWNQNLNNCWKKKQL</sequence>
<evidence type="ECO:0000313" key="2">
    <source>
        <dbReference type="Proteomes" id="UP000499080"/>
    </source>
</evidence>
<comment type="caution">
    <text evidence="1">The sequence shown here is derived from an EMBL/GenBank/DDBJ whole genome shotgun (WGS) entry which is preliminary data.</text>
</comment>
<keyword evidence="2" id="KW-1185">Reference proteome</keyword>
<name>A0A4Y2JD27_ARAVE</name>
<dbReference type="AlphaFoldDB" id="A0A4Y2JD27"/>
<dbReference type="PANTHER" id="PTHR35385">
    <property type="entry name" value="PROTEIN B, PUTATIVE-RELATED-RELATED"/>
    <property type="match status" value="1"/>
</dbReference>
<organism evidence="1 2">
    <name type="scientific">Araneus ventricosus</name>
    <name type="common">Orbweaver spider</name>
    <name type="synonym">Epeira ventricosa</name>
    <dbReference type="NCBI Taxonomy" id="182803"/>
    <lineage>
        <taxon>Eukaryota</taxon>
        <taxon>Metazoa</taxon>
        <taxon>Ecdysozoa</taxon>
        <taxon>Arthropoda</taxon>
        <taxon>Chelicerata</taxon>
        <taxon>Arachnida</taxon>
        <taxon>Araneae</taxon>
        <taxon>Araneomorphae</taxon>
        <taxon>Entelegynae</taxon>
        <taxon>Araneoidea</taxon>
        <taxon>Araneidae</taxon>
        <taxon>Araneus</taxon>
    </lineage>
</organism>
<proteinExistence type="predicted"/>
<protein>
    <recommendedName>
        <fullName evidence="3">MULE transposase domain-containing protein</fullName>
    </recommendedName>
</protein>
<dbReference type="OrthoDB" id="6436300at2759"/>
<dbReference type="PANTHER" id="PTHR35385:SF2">
    <property type="entry name" value="PROTEIN B, PUTATIVE-RELATED"/>
    <property type="match status" value="1"/>
</dbReference>
<gene>
    <name evidence="1" type="ORF">AVEN_213349_1</name>
</gene>
<evidence type="ECO:0008006" key="3">
    <source>
        <dbReference type="Google" id="ProtNLM"/>
    </source>
</evidence>
<dbReference type="Proteomes" id="UP000499080">
    <property type="component" value="Unassembled WGS sequence"/>
</dbReference>
<reference evidence="1 2" key="1">
    <citation type="journal article" date="2019" name="Sci. Rep.">
        <title>Orb-weaving spider Araneus ventricosus genome elucidates the spidroin gene catalogue.</title>
        <authorList>
            <person name="Kono N."/>
            <person name="Nakamura H."/>
            <person name="Ohtoshi R."/>
            <person name="Moran D.A.P."/>
            <person name="Shinohara A."/>
            <person name="Yoshida Y."/>
            <person name="Fujiwara M."/>
            <person name="Mori M."/>
            <person name="Tomita M."/>
            <person name="Arakawa K."/>
        </authorList>
    </citation>
    <scope>NUCLEOTIDE SEQUENCE [LARGE SCALE GENOMIC DNA]</scope>
</reference>
<dbReference type="EMBL" id="BGPR01003359">
    <property type="protein sequence ID" value="GBM87116.1"/>
    <property type="molecule type" value="Genomic_DNA"/>
</dbReference>
<evidence type="ECO:0000313" key="1">
    <source>
        <dbReference type="EMBL" id="GBM87116.1"/>
    </source>
</evidence>